<evidence type="ECO:0000313" key="1">
    <source>
        <dbReference type="EMBL" id="EQB12159.1"/>
    </source>
</evidence>
<dbReference type="Proteomes" id="UP000015531">
    <property type="component" value="Unassembled WGS sequence"/>
</dbReference>
<name>T0IR71_9SPHN</name>
<comment type="caution">
    <text evidence="1">The sequence shown here is derived from an EMBL/GenBank/DDBJ whole genome shotgun (WGS) entry which is preliminary data.</text>
</comment>
<dbReference type="AlphaFoldDB" id="T0IR71"/>
<keyword evidence="2" id="KW-1185">Reference proteome</keyword>
<evidence type="ECO:0000313" key="2">
    <source>
        <dbReference type="Proteomes" id="UP000015531"/>
    </source>
</evidence>
<dbReference type="EMBL" id="ATDP01000104">
    <property type="protein sequence ID" value="EQB12159.1"/>
    <property type="molecule type" value="Genomic_DNA"/>
</dbReference>
<sequence length="84" mass="10406">MDLYHLRVGDLVIRETDTERGMKRHIGEVISVRARVRYFHPEQDWREWWDVHYGTQYPYGPWREDRHCRLIRAEVDQLDRLGLR</sequence>
<dbReference type="OrthoDB" id="9839139at2"/>
<dbReference type="RefSeq" id="WP_021227611.1">
    <property type="nucleotide sequence ID" value="NZ_ATDP01000104.1"/>
</dbReference>
<dbReference type="PATRIC" id="fig|1331060.3.peg.3984"/>
<organism evidence="1 2">
    <name type="scientific">Sphingobium lactosutens DS20</name>
    <dbReference type="NCBI Taxonomy" id="1331060"/>
    <lineage>
        <taxon>Bacteria</taxon>
        <taxon>Pseudomonadati</taxon>
        <taxon>Pseudomonadota</taxon>
        <taxon>Alphaproteobacteria</taxon>
        <taxon>Sphingomonadales</taxon>
        <taxon>Sphingomonadaceae</taxon>
        <taxon>Sphingobium</taxon>
    </lineage>
</organism>
<accession>T0IR71</accession>
<gene>
    <name evidence="1" type="ORF">RLDS_20620</name>
</gene>
<protein>
    <submittedName>
        <fullName evidence="1">Uncharacterized protein</fullName>
    </submittedName>
</protein>
<proteinExistence type="predicted"/>
<reference evidence="1 2" key="1">
    <citation type="journal article" date="2013" name="Genome Announc.">
        <title>Draft Genome Sequence of Sphingobium lactosutens Strain DS20T, Isolated from a Hexachlorocyclohexane Dumpsite.</title>
        <authorList>
            <person name="Kumar R."/>
            <person name="Dwivedi V."/>
            <person name="Negi V."/>
            <person name="Khurana J.P."/>
            <person name="Lal R."/>
        </authorList>
    </citation>
    <scope>NUCLEOTIDE SEQUENCE [LARGE SCALE GENOMIC DNA]</scope>
    <source>
        <strain evidence="1 2">DS20</strain>
    </source>
</reference>